<dbReference type="EMBL" id="JASCZI010151951">
    <property type="protein sequence ID" value="MED6174985.1"/>
    <property type="molecule type" value="Genomic_DNA"/>
</dbReference>
<name>A0ABU6VQJ7_9FABA</name>
<evidence type="ECO:0000313" key="2">
    <source>
        <dbReference type="Proteomes" id="UP001341840"/>
    </source>
</evidence>
<comment type="caution">
    <text evidence="1">The sequence shown here is derived from an EMBL/GenBank/DDBJ whole genome shotgun (WGS) entry which is preliminary data.</text>
</comment>
<organism evidence="1 2">
    <name type="scientific">Stylosanthes scabra</name>
    <dbReference type="NCBI Taxonomy" id="79078"/>
    <lineage>
        <taxon>Eukaryota</taxon>
        <taxon>Viridiplantae</taxon>
        <taxon>Streptophyta</taxon>
        <taxon>Embryophyta</taxon>
        <taxon>Tracheophyta</taxon>
        <taxon>Spermatophyta</taxon>
        <taxon>Magnoliopsida</taxon>
        <taxon>eudicotyledons</taxon>
        <taxon>Gunneridae</taxon>
        <taxon>Pentapetalae</taxon>
        <taxon>rosids</taxon>
        <taxon>fabids</taxon>
        <taxon>Fabales</taxon>
        <taxon>Fabaceae</taxon>
        <taxon>Papilionoideae</taxon>
        <taxon>50 kb inversion clade</taxon>
        <taxon>dalbergioids sensu lato</taxon>
        <taxon>Dalbergieae</taxon>
        <taxon>Pterocarpus clade</taxon>
        <taxon>Stylosanthes</taxon>
    </lineage>
</organism>
<protein>
    <submittedName>
        <fullName evidence="1">Uncharacterized protein</fullName>
    </submittedName>
</protein>
<evidence type="ECO:0000313" key="1">
    <source>
        <dbReference type="EMBL" id="MED6174985.1"/>
    </source>
</evidence>
<keyword evidence="2" id="KW-1185">Reference proteome</keyword>
<proteinExistence type="predicted"/>
<accession>A0ABU6VQJ7</accession>
<sequence length="137" mass="15492">MVNDPVDPLVEMFALGQVNGHLSSSSEEDLEEDLEWIARYCSNSFDIGRVVVCRTGAMPINHVSPRRFCSPRCPNKWYQSRWLIGLVLRSIYEKHRKSSRQGGSSGESRGVVRRCDGRILKCGEGARRVVLDVETHT</sequence>
<gene>
    <name evidence="1" type="ORF">PIB30_074189</name>
</gene>
<reference evidence="1 2" key="1">
    <citation type="journal article" date="2023" name="Plants (Basel)">
        <title>Bridging the Gap: Combining Genomics and Transcriptomics Approaches to Understand Stylosanthes scabra, an Orphan Legume from the Brazilian Caatinga.</title>
        <authorList>
            <person name="Ferreira-Neto J.R.C."/>
            <person name="da Silva M.D."/>
            <person name="Binneck E."/>
            <person name="de Melo N.F."/>
            <person name="da Silva R.H."/>
            <person name="de Melo A.L.T.M."/>
            <person name="Pandolfi V."/>
            <person name="Bustamante F.O."/>
            <person name="Brasileiro-Vidal A.C."/>
            <person name="Benko-Iseppon A.M."/>
        </authorList>
    </citation>
    <scope>NUCLEOTIDE SEQUENCE [LARGE SCALE GENOMIC DNA]</scope>
    <source>
        <tissue evidence="1">Leaves</tissue>
    </source>
</reference>
<dbReference type="Proteomes" id="UP001341840">
    <property type="component" value="Unassembled WGS sequence"/>
</dbReference>